<dbReference type="EMBL" id="FOUY01000026">
    <property type="protein sequence ID" value="SFN97662.1"/>
    <property type="molecule type" value="Genomic_DNA"/>
</dbReference>
<evidence type="ECO:0000313" key="4">
    <source>
        <dbReference type="Proteomes" id="UP000199614"/>
    </source>
</evidence>
<accession>A0A1I5DEP5</accession>
<organism evidence="3 4">
    <name type="scientific">Pseudonocardia ammonioxydans</name>
    <dbReference type="NCBI Taxonomy" id="260086"/>
    <lineage>
        <taxon>Bacteria</taxon>
        <taxon>Bacillati</taxon>
        <taxon>Actinomycetota</taxon>
        <taxon>Actinomycetes</taxon>
        <taxon>Pseudonocardiales</taxon>
        <taxon>Pseudonocardiaceae</taxon>
        <taxon>Pseudonocardia</taxon>
    </lineage>
</organism>
<keyword evidence="2" id="KW-0472">Membrane</keyword>
<reference evidence="3 4" key="1">
    <citation type="submission" date="2016-10" db="EMBL/GenBank/DDBJ databases">
        <authorList>
            <person name="de Groot N.N."/>
        </authorList>
    </citation>
    <scope>NUCLEOTIDE SEQUENCE [LARGE SCALE GENOMIC DNA]</scope>
    <source>
        <strain evidence="3 4">CGMCC 4.1877</strain>
    </source>
</reference>
<proteinExistence type="predicted"/>
<evidence type="ECO:0000256" key="1">
    <source>
        <dbReference type="SAM" id="MobiDB-lite"/>
    </source>
</evidence>
<evidence type="ECO:0000313" key="3">
    <source>
        <dbReference type="EMBL" id="SFN97662.1"/>
    </source>
</evidence>
<evidence type="ECO:0000256" key="2">
    <source>
        <dbReference type="SAM" id="Phobius"/>
    </source>
</evidence>
<gene>
    <name evidence="3" type="ORF">SAMN05216207_102615</name>
</gene>
<keyword evidence="2" id="KW-0812">Transmembrane</keyword>
<feature type="compositionally biased region" description="Basic and acidic residues" evidence="1">
    <location>
        <begin position="95"/>
        <end position="108"/>
    </location>
</feature>
<feature type="compositionally biased region" description="Gly residues" evidence="1">
    <location>
        <begin position="47"/>
        <end position="64"/>
    </location>
</feature>
<dbReference type="AlphaFoldDB" id="A0A1I5DEP5"/>
<name>A0A1I5DEP5_PSUAM</name>
<feature type="transmembrane region" description="Helical" evidence="2">
    <location>
        <begin position="21"/>
        <end position="41"/>
    </location>
</feature>
<keyword evidence="4" id="KW-1185">Reference proteome</keyword>
<feature type="compositionally biased region" description="Low complexity" evidence="1">
    <location>
        <begin position="65"/>
        <end position="75"/>
    </location>
</feature>
<sequence length="230" mass="23057">MGKPDQPRDPKTGKWVRRGGLGLGAAAIAISVAALGGGLGASSAVGGAAGGGSSVSSGVGGSGSGSSAARSGRGSSEARTVRARDRNQSAVARRLAREGRDVQRRDGDVTTDCSAVSYGQVRAFFTATPCDAVGRALFEVREGGARVVVAVAVVDMPSVDGAVALKRLVDTPGTGNVRELRTPRGVRWTGHHYRSARDATTVVNAQAEPVGPGAAAARLAGRVAREAGTG</sequence>
<dbReference type="STRING" id="260086.SAMN05216207_102615"/>
<feature type="region of interest" description="Disordered" evidence="1">
    <location>
        <begin position="45"/>
        <end position="109"/>
    </location>
</feature>
<keyword evidence="2" id="KW-1133">Transmembrane helix</keyword>
<dbReference type="Proteomes" id="UP000199614">
    <property type="component" value="Unassembled WGS sequence"/>
</dbReference>
<protein>
    <submittedName>
        <fullName evidence="3">Uncharacterized protein</fullName>
    </submittedName>
</protein>